<dbReference type="InterPro" id="IPR006212">
    <property type="entry name" value="Furin_repeat"/>
</dbReference>
<dbReference type="Ensembl" id="ENSTRUT00000046190.3">
    <property type="protein sequence ID" value="ENSTRUP00000046036.3"/>
    <property type="gene ID" value="ENSTRUG00000025919.2"/>
</dbReference>
<dbReference type="FunFam" id="3.40.50.200:FF:000021">
    <property type="entry name" value="Proprotein convertase subtilisin/kexin type 5a"/>
    <property type="match status" value="1"/>
</dbReference>
<dbReference type="Gene3D" id="3.30.70.850">
    <property type="entry name" value="Peptidase S8, pro-domain"/>
    <property type="match status" value="1"/>
</dbReference>
<dbReference type="AlphaFoldDB" id="H2V9Z6"/>
<keyword evidence="3" id="KW-0165">Cleavage on pair of basic residues</keyword>
<dbReference type="InterPro" id="IPR015500">
    <property type="entry name" value="Peptidase_S8_subtilisin-rel"/>
</dbReference>
<dbReference type="GO" id="GO:0005802">
    <property type="term" value="C:trans-Golgi network"/>
    <property type="evidence" value="ECO:0007669"/>
    <property type="project" value="TreeGrafter"/>
</dbReference>
<keyword evidence="8" id="KW-1015">Disulfide bond</keyword>
<dbReference type="GO" id="GO:0016486">
    <property type="term" value="P:peptide hormone processing"/>
    <property type="evidence" value="ECO:0007669"/>
    <property type="project" value="TreeGrafter"/>
</dbReference>
<comment type="similarity">
    <text evidence="1">Belongs to the peptidase S8 family. Furin subfamily.</text>
</comment>
<dbReference type="InterPro" id="IPR000209">
    <property type="entry name" value="Peptidase_S8/S53_dom"/>
</dbReference>
<dbReference type="STRING" id="31033.ENSTRUP00000046036"/>
<evidence type="ECO:0000259" key="11">
    <source>
        <dbReference type="PROSITE" id="PS51829"/>
    </source>
</evidence>
<protein>
    <submittedName>
        <fullName evidence="12">Proprotein convertase subtilisin/kexin type 5a</fullName>
    </submittedName>
</protein>
<dbReference type="InterPro" id="IPR002884">
    <property type="entry name" value="P_dom"/>
</dbReference>
<dbReference type="SUPFAM" id="SSF52743">
    <property type="entry name" value="Subtilisin-like"/>
    <property type="match status" value="1"/>
</dbReference>
<dbReference type="Pfam" id="PF00082">
    <property type="entry name" value="Peptidase_S8"/>
    <property type="match status" value="1"/>
</dbReference>
<dbReference type="PANTHER" id="PTHR42884">
    <property type="entry name" value="PROPROTEIN CONVERTASE SUBTILISIN/KEXIN-RELATED"/>
    <property type="match status" value="1"/>
</dbReference>
<dbReference type="PROSITE" id="PS51829">
    <property type="entry name" value="P_HOMO_B"/>
    <property type="match status" value="1"/>
</dbReference>
<reference evidence="12 13" key="1">
    <citation type="journal article" date="2011" name="Genome Biol. Evol.">
        <title>Integration of the genetic map and genome assembly of fugu facilitates insights into distinct features of genome evolution in teleosts and mammals.</title>
        <authorList>
            <person name="Kai W."/>
            <person name="Kikuchi K."/>
            <person name="Tohari S."/>
            <person name="Chew A.K."/>
            <person name="Tay A."/>
            <person name="Fujiwara A."/>
            <person name="Hosoya S."/>
            <person name="Suetake H."/>
            <person name="Naruse K."/>
            <person name="Brenner S."/>
            <person name="Suzuki Y."/>
            <person name="Venkatesh B."/>
        </authorList>
    </citation>
    <scope>NUCLEOTIDE SEQUENCE [LARGE SCALE GENOMIC DNA]</scope>
</reference>
<keyword evidence="7" id="KW-0865">Zymogen</keyword>
<dbReference type="GeneTree" id="ENSGT00940000155770"/>
<keyword evidence="13" id="KW-1185">Reference proteome</keyword>
<dbReference type="InterPro" id="IPR036852">
    <property type="entry name" value="Peptidase_S8/S53_dom_sf"/>
</dbReference>
<evidence type="ECO:0000256" key="1">
    <source>
        <dbReference type="ARBA" id="ARBA00005325"/>
    </source>
</evidence>
<evidence type="ECO:0000313" key="12">
    <source>
        <dbReference type="Ensembl" id="ENSTRUP00000046036.3"/>
    </source>
</evidence>
<dbReference type="OMA" id="FCHATIY"/>
<reference evidence="12" key="2">
    <citation type="submission" date="2025-08" db="UniProtKB">
        <authorList>
            <consortium name="Ensembl"/>
        </authorList>
    </citation>
    <scope>IDENTIFICATION</scope>
</reference>
<dbReference type="PANTHER" id="PTHR42884:SF30">
    <property type="entry name" value="PROPROTEIN CONVERTASE SUBTILISIN_KEXIN TYPE 5"/>
    <property type="match status" value="1"/>
</dbReference>
<dbReference type="SUPFAM" id="SSF57184">
    <property type="entry name" value="Growth factor receptor domain"/>
    <property type="match status" value="1"/>
</dbReference>
<evidence type="ECO:0000313" key="13">
    <source>
        <dbReference type="Proteomes" id="UP000005226"/>
    </source>
</evidence>
<dbReference type="InterPro" id="IPR022398">
    <property type="entry name" value="Peptidase_S8_His-AS"/>
</dbReference>
<name>H2V9Z6_TAKRU</name>
<dbReference type="Gene3D" id="2.60.120.260">
    <property type="entry name" value="Galactose-binding domain-like"/>
    <property type="match status" value="1"/>
</dbReference>
<dbReference type="SUPFAM" id="SSF49785">
    <property type="entry name" value="Galactose-binding domain-like"/>
    <property type="match status" value="1"/>
</dbReference>
<dbReference type="InParanoid" id="H2V9Z6"/>
<organism evidence="12 13">
    <name type="scientific">Takifugu rubripes</name>
    <name type="common">Japanese pufferfish</name>
    <name type="synonym">Fugu rubripes</name>
    <dbReference type="NCBI Taxonomy" id="31033"/>
    <lineage>
        <taxon>Eukaryota</taxon>
        <taxon>Metazoa</taxon>
        <taxon>Chordata</taxon>
        <taxon>Craniata</taxon>
        <taxon>Vertebrata</taxon>
        <taxon>Euteleostomi</taxon>
        <taxon>Actinopterygii</taxon>
        <taxon>Neopterygii</taxon>
        <taxon>Teleostei</taxon>
        <taxon>Neoteleostei</taxon>
        <taxon>Acanthomorphata</taxon>
        <taxon>Eupercaria</taxon>
        <taxon>Tetraodontiformes</taxon>
        <taxon>Tetradontoidea</taxon>
        <taxon>Tetraodontidae</taxon>
        <taxon>Takifugu</taxon>
    </lineage>
</organism>
<dbReference type="HOGENOM" id="CLU_002976_4_2_1"/>
<feature type="domain" description="P/Homo B" evidence="11">
    <location>
        <begin position="437"/>
        <end position="570"/>
    </location>
</feature>
<dbReference type="SUPFAM" id="SSF54897">
    <property type="entry name" value="Protease propeptides/inhibitors"/>
    <property type="match status" value="1"/>
</dbReference>
<dbReference type="CDD" id="cd04059">
    <property type="entry name" value="Peptidases_S8_Protein_convertases_Kexins_Furin-like"/>
    <property type="match status" value="1"/>
</dbReference>
<dbReference type="PRINTS" id="PR00723">
    <property type="entry name" value="SUBTILISIN"/>
</dbReference>
<dbReference type="InterPro" id="IPR038466">
    <property type="entry name" value="S8_pro-domain_sf"/>
</dbReference>
<dbReference type="Gene3D" id="3.40.50.200">
    <property type="entry name" value="Peptidase S8/S53 domain"/>
    <property type="match status" value="1"/>
</dbReference>
<keyword evidence="6" id="KW-0720">Serine protease</keyword>
<dbReference type="Pfam" id="PF16470">
    <property type="entry name" value="S8_pro-domain"/>
    <property type="match status" value="1"/>
</dbReference>
<evidence type="ECO:0000256" key="6">
    <source>
        <dbReference type="ARBA" id="ARBA00022825"/>
    </source>
</evidence>
<keyword evidence="4" id="KW-0732">Signal</keyword>
<dbReference type="Pfam" id="PF01483">
    <property type="entry name" value="P_proprotein"/>
    <property type="match status" value="1"/>
</dbReference>
<dbReference type="Proteomes" id="UP000005226">
    <property type="component" value="Chromosome 6"/>
</dbReference>
<evidence type="ECO:0000256" key="8">
    <source>
        <dbReference type="ARBA" id="ARBA00023157"/>
    </source>
</evidence>
<dbReference type="GO" id="GO:0000139">
    <property type="term" value="C:Golgi membrane"/>
    <property type="evidence" value="ECO:0007669"/>
    <property type="project" value="TreeGrafter"/>
</dbReference>
<evidence type="ECO:0000256" key="9">
    <source>
        <dbReference type="ARBA" id="ARBA00023180"/>
    </source>
</evidence>
<reference evidence="12" key="3">
    <citation type="submission" date="2025-09" db="UniProtKB">
        <authorList>
            <consortium name="Ensembl"/>
        </authorList>
    </citation>
    <scope>IDENTIFICATION</scope>
</reference>
<evidence type="ECO:0000256" key="5">
    <source>
        <dbReference type="ARBA" id="ARBA00022801"/>
    </source>
</evidence>
<keyword evidence="2" id="KW-0645">Protease</keyword>
<dbReference type="InterPro" id="IPR008979">
    <property type="entry name" value="Galactose-bd-like_sf"/>
</dbReference>
<keyword evidence="9" id="KW-0325">Glycoprotein</keyword>
<comment type="caution">
    <text evidence="10">Lacks conserved residue(s) required for the propagation of feature annotation.</text>
</comment>
<evidence type="ECO:0000256" key="10">
    <source>
        <dbReference type="PROSITE-ProRule" id="PRU01240"/>
    </source>
</evidence>
<evidence type="ECO:0000256" key="2">
    <source>
        <dbReference type="ARBA" id="ARBA00022670"/>
    </source>
</evidence>
<dbReference type="PROSITE" id="PS00137">
    <property type="entry name" value="SUBTILASE_HIS"/>
    <property type="match status" value="1"/>
</dbReference>
<proteinExistence type="inferred from homology"/>
<dbReference type="CDD" id="cd00064">
    <property type="entry name" value="FU"/>
    <property type="match status" value="4"/>
</dbReference>
<dbReference type="FunFam" id="2.60.120.260:FF:000006">
    <property type="entry name" value="Proprotein convertase subtilisin/kexin type 5"/>
    <property type="match status" value="1"/>
</dbReference>
<evidence type="ECO:0000256" key="3">
    <source>
        <dbReference type="ARBA" id="ARBA00022685"/>
    </source>
</evidence>
<dbReference type="GO" id="GO:0004252">
    <property type="term" value="F:serine-type endopeptidase activity"/>
    <property type="evidence" value="ECO:0007669"/>
    <property type="project" value="InterPro"/>
</dbReference>
<dbReference type="InterPro" id="IPR034182">
    <property type="entry name" value="Kexin/furin"/>
</dbReference>
<evidence type="ECO:0000256" key="4">
    <source>
        <dbReference type="ARBA" id="ARBA00022729"/>
    </source>
</evidence>
<dbReference type="Gene3D" id="2.10.220.10">
    <property type="entry name" value="Hormone Receptor, Insulin-like Growth Factor Receptor 1, Chain A, domain 2"/>
    <property type="match status" value="3"/>
</dbReference>
<evidence type="ECO:0000256" key="7">
    <source>
        <dbReference type="ARBA" id="ARBA00023145"/>
    </source>
</evidence>
<dbReference type="SMART" id="SM00261">
    <property type="entry name" value="FU"/>
    <property type="match status" value="4"/>
</dbReference>
<keyword evidence="5" id="KW-0378">Hydrolase</keyword>
<dbReference type="InterPro" id="IPR009030">
    <property type="entry name" value="Growth_fac_rcpt_cys_sf"/>
</dbReference>
<sequence>MEFSLLRGILVLQGTFLCAMWLRVSRAALYTNDWAVRIRAGEEAAKRIAEKHGLANLGQVGGERERGGLGRSDIPAVEWLQQQVVQRRAKRFPRVLQVYSTSTKTQTPARPWASHQDDSKLNRGCTPPLNIAGAWRRGYTGKGVVVSVLEDGIAQRHPALEPNYDQLASFNVSGQDGGPSPGYSSSAPNFHGTQCAGTVAAAANTSRCTVGVAFRARIGGIRMLDGDVTDMVEAGALSFRPHYVDVYLATWGPEDDGATLGGPGPLTLLALQNGVETGRRGRGSIFVWASGNGGRRGDHCSCDGYGGSIYTVSVSSSTPRGRQPDDLERCASILTTASTGGGTEGTVSQDSQCDWSPSDTSLSAAMAAGVIALTLEANPSLTWRDVQHIIVRTSRPDGLLAPDWHANGGGFKVSHLYGFGLLDAESMVMEAERWDQVPPQHECVEEAPLPSSRYHGDHTLSGCSDQPGRHVAYAEHVVVRVTIAHSRRGDLSIRLTSPSGTVSQLLAPRPHDDSAEGFNKWEFMSTHCWGERAAGAWTLQIQDTPSQKRERAELGALKEWSLVIYGTAEPPYPAHVERVRSAERQVEDDLVQEYDGRARSEHTGSFTFSLKYWYYRQNGVTSLPLFVLPGPCNPECSDSGCEGPGPRRCITCLRFFLKFKNNTRVCVSECPRGFWGDRRRCKKCYSSCERCSGSRSDQCTSCQEGHHLVEDTSTCTASAALKGSESSRRCRMTGCPCVAVPHALSALRSLQGNRCQQSCTPGFYHESGEGVCKPCDRACATCAGAGFEACDRCAEGYLMQEWRCVASCGAGFYATESNPEIADGLGMCRRCDASCLTCVGPSWGNCSSCSGDHSLLDGVCVVNTRCTEGQSTVFRLERALARRCVIKLSKL</sequence>
<dbReference type="PROSITE" id="PS51892">
    <property type="entry name" value="SUBTILASE"/>
    <property type="match status" value="1"/>
</dbReference>
<dbReference type="InterPro" id="IPR032815">
    <property type="entry name" value="S8_pro-domain"/>
</dbReference>
<accession>H2V9Z6</accession>